<feature type="region of interest" description="Disordered" evidence="1">
    <location>
        <begin position="20"/>
        <end position="46"/>
    </location>
</feature>
<sequence length="408" mass="42881">MAFEDLLRQGSFRGVPFHTKSRKLTSGRRGPTIERPNRDQAEAQDLGRKVRSFSVPAFVLTSDGFEAKDRLVAALDAAGPGTFVDPFGGRFAERRVKVVTYDLDESFDAECVASFTINFEEVGENTERGFTAGRISSAFQLTEKSSALGLAAQNAFVNSYVTDGVPGFVRQAGGDVIGALTDQVGGQVFTALGVSSTMQDAISEIGAVGLTALTGGGLDIATGLSAGFSALSAAVPSIDDGVSGFLSLGAFEASGIDVPISTATRGIEAINRSALGSFVRRTSISMATELLPKYTFLSYNQAQTITEGFVNVIDAEIDRAGSDVAGEGDGGVFAALSSVRSAVFDFTREAGAGKANVVEDLPWLTEPSEVTAYRLYGDASRAGEIVRRNDLAHPNLVPSWAPVEVLDE</sequence>
<evidence type="ECO:0000259" key="2">
    <source>
        <dbReference type="Pfam" id="PF07157"/>
    </source>
</evidence>
<reference evidence="3 4" key="1">
    <citation type="submission" date="2014-07" db="EMBL/GenBank/DDBJ databases">
        <title>Draft genome sequence of Thalassospira profundimaris R8-17.</title>
        <authorList>
            <person name="Lai Q."/>
            <person name="Shao Z."/>
        </authorList>
    </citation>
    <scope>NUCLEOTIDE SEQUENCE [LARGE SCALE GENOMIC DNA]</scope>
    <source>
        <strain evidence="3 4">R8-17</strain>
    </source>
</reference>
<dbReference type="AlphaFoldDB" id="A0A367V7D6"/>
<organism evidence="3 4">
    <name type="scientific">Thalassospira profundimaris</name>
    <dbReference type="NCBI Taxonomy" id="502049"/>
    <lineage>
        <taxon>Bacteria</taxon>
        <taxon>Pseudomonadati</taxon>
        <taxon>Pseudomonadota</taxon>
        <taxon>Alphaproteobacteria</taxon>
        <taxon>Rhodospirillales</taxon>
        <taxon>Thalassospiraceae</taxon>
        <taxon>Thalassospira</taxon>
    </lineage>
</organism>
<accession>A0A367V7D6</accession>
<comment type="caution">
    <text evidence="3">The sequence shown here is derived from an EMBL/GenBank/DDBJ whole genome shotgun (WGS) entry which is preliminary data.</text>
</comment>
<proteinExistence type="predicted"/>
<evidence type="ECO:0000256" key="1">
    <source>
        <dbReference type="SAM" id="MobiDB-lite"/>
    </source>
</evidence>
<dbReference type="Pfam" id="PF07157">
    <property type="entry name" value="DNA_circ_N"/>
    <property type="match status" value="1"/>
</dbReference>
<evidence type="ECO:0000313" key="4">
    <source>
        <dbReference type="Proteomes" id="UP000253061"/>
    </source>
</evidence>
<name>A0A367V7D6_9PROT</name>
<protein>
    <recommendedName>
        <fullName evidence="2">DNA circulation N-terminal domain-containing protein</fullName>
    </recommendedName>
</protein>
<dbReference type="EMBL" id="JPWB01000006">
    <property type="protein sequence ID" value="RCK21107.1"/>
    <property type="molecule type" value="Genomic_DNA"/>
</dbReference>
<feature type="compositionally biased region" description="Basic and acidic residues" evidence="1">
    <location>
        <begin position="31"/>
        <end position="46"/>
    </location>
</feature>
<evidence type="ECO:0000313" key="3">
    <source>
        <dbReference type="EMBL" id="RCK21107.1"/>
    </source>
</evidence>
<dbReference type="RefSeq" id="WP_062954011.1">
    <property type="nucleotide sequence ID" value="NZ_JPWB01000006.1"/>
</dbReference>
<dbReference type="Proteomes" id="UP000253061">
    <property type="component" value="Unassembled WGS sequence"/>
</dbReference>
<feature type="domain" description="DNA circulation N-terminal" evidence="2">
    <location>
        <begin position="7"/>
        <end position="91"/>
    </location>
</feature>
<dbReference type="InterPro" id="IPR009826">
    <property type="entry name" value="DNA_circ_N"/>
</dbReference>
<gene>
    <name evidence="3" type="ORF">TH6_15225</name>
</gene>